<dbReference type="Pfam" id="PF00830">
    <property type="entry name" value="Ribosomal_L28"/>
    <property type="match status" value="1"/>
</dbReference>
<dbReference type="InterPro" id="IPR026569">
    <property type="entry name" value="Ribosomal_bL28"/>
</dbReference>
<dbReference type="RefSeq" id="WP_284480336.1">
    <property type="nucleotide sequence ID" value="NZ_JASNJD010000004.1"/>
</dbReference>
<name>A0ABT7EYU7_9RHOB</name>
<dbReference type="HAMAP" id="MF_00373">
    <property type="entry name" value="Ribosomal_bL28"/>
    <property type="match status" value="1"/>
</dbReference>
<keyword evidence="8" id="KW-1185">Reference proteome</keyword>
<dbReference type="PANTHER" id="PTHR13528">
    <property type="entry name" value="39S RIBOSOMAL PROTEIN L28, MITOCHONDRIAL"/>
    <property type="match status" value="1"/>
</dbReference>
<dbReference type="Proteomes" id="UP001243757">
    <property type="component" value="Unassembled WGS sequence"/>
</dbReference>
<comment type="similarity">
    <text evidence="1 5">Belongs to the bacterial ribosomal protein bL28 family.</text>
</comment>
<evidence type="ECO:0000256" key="4">
    <source>
        <dbReference type="ARBA" id="ARBA00035174"/>
    </source>
</evidence>
<dbReference type="PANTHER" id="PTHR13528:SF2">
    <property type="entry name" value="LARGE RIBOSOMAL SUBUNIT PROTEIN BL28M"/>
    <property type="match status" value="1"/>
</dbReference>
<keyword evidence="3 5" id="KW-0687">Ribonucleoprotein</keyword>
<evidence type="ECO:0000256" key="6">
    <source>
        <dbReference type="SAM" id="MobiDB-lite"/>
    </source>
</evidence>
<gene>
    <name evidence="5 7" type="primary">rpmB</name>
    <name evidence="7" type="ORF">QO033_07520</name>
</gene>
<evidence type="ECO:0000256" key="3">
    <source>
        <dbReference type="ARBA" id="ARBA00023274"/>
    </source>
</evidence>
<evidence type="ECO:0000313" key="7">
    <source>
        <dbReference type="EMBL" id="MDK3017522.1"/>
    </source>
</evidence>
<dbReference type="InterPro" id="IPR037147">
    <property type="entry name" value="Ribosomal_bL28_sf"/>
</dbReference>
<dbReference type="InterPro" id="IPR001383">
    <property type="entry name" value="Ribosomal_bL28_bact-type"/>
</dbReference>
<dbReference type="InterPro" id="IPR034704">
    <property type="entry name" value="Ribosomal_bL28/bL31-like_sf"/>
</dbReference>
<keyword evidence="2 5" id="KW-0689">Ribosomal protein</keyword>
<dbReference type="NCBIfam" id="TIGR00009">
    <property type="entry name" value="L28"/>
    <property type="match status" value="1"/>
</dbReference>
<dbReference type="SUPFAM" id="SSF143800">
    <property type="entry name" value="L28p-like"/>
    <property type="match status" value="1"/>
</dbReference>
<accession>A0ABT7EYU7</accession>
<evidence type="ECO:0000256" key="1">
    <source>
        <dbReference type="ARBA" id="ARBA00008760"/>
    </source>
</evidence>
<feature type="region of interest" description="Disordered" evidence="6">
    <location>
        <begin position="1"/>
        <end position="21"/>
    </location>
</feature>
<evidence type="ECO:0000256" key="5">
    <source>
        <dbReference type="HAMAP-Rule" id="MF_00373"/>
    </source>
</evidence>
<reference evidence="7 8" key="1">
    <citation type="submission" date="2023-05" db="EMBL/GenBank/DDBJ databases">
        <title>Pseudodonghicola sp. nov.</title>
        <authorList>
            <person name="Huang J."/>
        </authorList>
    </citation>
    <scope>NUCLEOTIDE SEQUENCE [LARGE SCALE GENOMIC DNA]</scope>
    <source>
        <strain evidence="7 8">IC7</strain>
    </source>
</reference>
<evidence type="ECO:0000313" key="8">
    <source>
        <dbReference type="Proteomes" id="UP001243757"/>
    </source>
</evidence>
<dbReference type="Gene3D" id="2.30.170.40">
    <property type="entry name" value="Ribosomal protein L28/L24"/>
    <property type="match status" value="1"/>
</dbReference>
<organism evidence="7 8">
    <name type="scientific">Pseudodonghicola flavimaris</name>
    <dbReference type="NCBI Taxonomy" id="3050036"/>
    <lineage>
        <taxon>Bacteria</taxon>
        <taxon>Pseudomonadati</taxon>
        <taxon>Pseudomonadota</taxon>
        <taxon>Alphaproteobacteria</taxon>
        <taxon>Rhodobacterales</taxon>
        <taxon>Paracoccaceae</taxon>
        <taxon>Pseudodonghicola</taxon>
    </lineage>
</organism>
<comment type="caution">
    <text evidence="7">The sequence shown here is derived from an EMBL/GenBank/DDBJ whole genome shotgun (WGS) entry which is preliminary data.</text>
</comment>
<dbReference type="EMBL" id="JASNJD010000004">
    <property type="protein sequence ID" value="MDK3017522.1"/>
    <property type="molecule type" value="Genomic_DNA"/>
</dbReference>
<dbReference type="GO" id="GO:0005840">
    <property type="term" value="C:ribosome"/>
    <property type="evidence" value="ECO:0007669"/>
    <property type="project" value="UniProtKB-KW"/>
</dbReference>
<protein>
    <recommendedName>
        <fullName evidence="4 5">Large ribosomal subunit protein bL28</fullName>
    </recommendedName>
</protein>
<sequence>MSRRCELTGKGPMTGNNVSHAKNRTRRRFLPNLNDVTLQSEALGRGVKLRISAAALRSVDHRGGLDAFLAKAKDEELSPNALKVKKEIAKAAAASAV</sequence>
<evidence type="ECO:0000256" key="2">
    <source>
        <dbReference type="ARBA" id="ARBA00022980"/>
    </source>
</evidence>
<proteinExistence type="inferred from homology"/>